<reference evidence="2 3" key="1">
    <citation type="submission" date="2014-10" db="EMBL/GenBank/DDBJ databases">
        <title>Draft genome of the hookworm Ancylostoma caninum.</title>
        <authorList>
            <person name="Mitreva M."/>
        </authorList>
    </citation>
    <scope>NUCLEOTIDE SEQUENCE [LARGE SCALE GENOMIC DNA]</scope>
    <source>
        <strain evidence="2 3">Baltimore</strain>
    </source>
</reference>
<dbReference type="Pfam" id="PF00567">
    <property type="entry name" value="TUDOR"/>
    <property type="match status" value="1"/>
</dbReference>
<organism evidence="2 3">
    <name type="scientific">Ancylostoma caninum</name>
    <name type="common">Dog hookworm</name>
    <dbReference type="NCBI Taxonomy" id="29170"/>
    <lineage>
        <taxon>Eukaryota</taxon>
        <taxon>Metazoa</taxon>
        <taxon>Ecdysozoa</taxon>
        <taxon>Nematoda</taxon>
        <taxon>Chromadorea</taxon>
        <taxon>Rhabditida</taxon>
        <taxon>Rhabditina</taxon>
        <taxon>Rhabditomorpha</taxon>
        <taxon>Strongyloidea</taxon>
        <taxon>Ancylostomatidae</taxon>
        <taxon>Ancylostomatinae</taxon>
        <taxon>Ancylostoma</taxon>
    </lineage>
</organism>
<evidence type="ECO:0000313" key="2">
    <source>
        <dbReference type="EMBL" id="RCN24898.1"/>
    </source>
</evidence>
<dbReference type="Gene3D" id="2.30.30.140">
    <property type="match status" value="1"/>
</dbReference>
<name>A0A368EZT0_ANCCA</name>
<accession>A0A368EZT0</accession>
<dbReference type="SUPFAM" id="SSF63748">
    <property type="entry name" value="Tudor/PWWP/MBT"/>
    <property type="match status" value="1"/>
</dbReference>
<evidence type="ECO:0000313" key="3">
    <source>
        <dbReference type="Proteomes" id="UP000252519"/>
    </source>
</evidence>
<feature type="non-terminal residue" evidence="2">
    <location>
        <position position="142"/>
    </location>
</feature>
<gene>
    <name evidence="2" type="ORF">ANCCAN_29396</name>
</gene>
<dbReference type="AlphaFoldDB" id="A0A368EZT0"/>
<protein>
    <submittedName>
        <fullName evidence="2">Tudor domain protein</fullName>
    </submittedName>
</protein>
<sequence length="142" mass="16474">LIFFRAIYSDKVNGRRYFQVKLTHFIALDEFYVRSCKEEYRYQDMLAELKEDYKGALEDAVPQLWMKGDGAAVWYERRWQRAVVRSPATTSSVTNVELFLIDVGKTITVSSEQVVPLHECYYDSPFAYCCTIGSFEIAPGVR</sequence>
<dbReference type="InterPro" id="IPR002999">
    <property type="entry name" value="Tudor"/>
</dbReference>
<feature type="domain" description="Tudor" evidence="1">
    <location>
        <begin position="16"/>
        <end position="130"/>
    </location>
</feature>
<comment type="caution">
    <text evidence="2">The sequence shown here is derived from an EMBL/GenBank/DDBJ whole genome shotgun (WGS) entry which is preliminary data.</text>
</comment>
<dbReference type="EMBL" id="JOJR01015764">
    <property type="protein sequence ID" value="RCN24898.1"/>
    <property type="molecule type" value="Genomic_DNA"/>
</dbReference>
<dbReference type="Proteomes" id="UP000252519">
    <property type="component" value="Unassembled WGS sequence"/>
</dbReference>
<evidence type="ECO:0000259" key="1">
    <source>
        <dbReference type="Pfam" id="PF00567"/>
    </source>
</evidence>
<dbReference type="CDD" id="cd20379">
    <property type="entry name" value="Tudor_dTUD-like"/>
    <property type="match status" value="1"/>
</dbReference>
<proteinExistence type="predicted"/>
<feature type="non-terminal residue" evidence="2">
    <location>
        <position position="1"/>
    </location>
</feature>
<dbReference type="OrthoDB" id="5868006at2759"/>
<keyword evidence="3" id="KW-1185">Reference proteome</keyword>